<name>A0A9W7A6Y5_9STRA</name>
<feature type="domain" description="Transketolase-like pyrimidine-binding" evidence="14">
    <location>
        <begin position="1"/>
        <end position="95"/>
    </location>
</feature>
<evidence type="ECO:0000313" key="15">
    <source>
        <dbReference type="EMBL" id="GMH67086.1"/>
    </source>
</evidence>
<accession>A0A9W7A6Y5</accession>
<keyword evidence="12" id="KW-0414">Isoprene biosynthesis</keyword>
<dbReference type="Pfam" id="PF02779">
    <property type="entry name" value="Transket_pyr"/>
    <property type="match status" value="1"/>
</dbReference>
<evidence type="ECO:0000256" key="5">
    <source>
        <dbReference type="ARBA" id="ARBA00011738"/>
    </source>
</evidence>
<comment type="similarity">
    <text evidence="4">Belongs to the transketolase family. DXPS subfamily.</text>
</comment>
<dbReference type="AlphaFoldDB" id="A0A9W7A6Y5"/>
<dbReference type="InterPro" id="IPR005475">
    <property type="entry name" value="Transketolase-like_Pyr-bd"/>
</dbReference>
<evidence type="ECO:0000256" key="11">
    <source>
        <dbReference type="ARBA" id="ARBA00023052"/>
    </source>
</evidence>
<dbReference type="InterPro" id="IPR033248">
    <property type="entry name" value="Transketolase_C"/>
</dbReference>
<dbReference type="Gene3D" id="3.40.50.970">
    <property type="match status" value="1"/>
</dbReference>
<dbReference type="GO" id="GO:0009228">
    <property type="term" value="P:thiamine biosynthetic process"/>
    <property type="evidence" value="ECO:0007669"/>
    <property type="project" value="UniProtKB-KW"/>
</dbReference>
<keyword evidence="10" id="KW-0784">Thiamine biosynthesis</keyword>
<reference evidence="15" key="1">
    <citation type="submission" date="2022-07" db="EMBL/GenBank/DDBJ databases">
        <title>Genome analysis of Parmales, a sister group of diatoms, reveals the evolutionary specialization of diatoms from phago-mixotrophs to photoautotrophs.</title>
        <authorList>
            <person name="Ban H."/>
            <person name="Sato S."/>
            <person name="Yoshikawa S."/>
            <person name="Kazumasa Y."/>
            <person name="Nakamura Y."/>
            <person name="Ichinomiya M."/>
            <person name="Saitoh K."/>
            <person name="Sato N."/>
            <person name="Blanc-Mathieu R."/>
            <person name="Endo H."/>
            <person name="Kuwata A."/>
            <person name="Ogata H."/>
        </authorList>
    </citation>
    <scope>NUCLEOTIDE SEQUENCE</scope>
</reference>
<comment type="cofactor">
    <cofactor evidence="1">
        <name>Mg(2+)</name>
        <dbReference type="ChEBI" id="CHEBI:18420"/>
    </cofactor>
</comment>
<evidence type="ECO:0000256" key="3">
    <source>
        <dbReference type="ARBA" id="ARBA00004980"/>
    </source>
</evidence>
<evidence type="ECO:0000256" key="1">
    <source>
        <dbReference type="ARBA" id="ARBA00001946"/>
    </source>
</evidence>
<feature type="region of interest" description="Disordered" evidence="13">
    <location>
        <begin position="117"/>
        <end position="137"/>
    </location>
</feature>
<evidence type="ECO:0000256" key="4">
    <source>
        <dbReference type="ARBA" id="ARBA00011081"/>
    </source>
</evidence>
<dbReference type="EMBL" id="BRXZ01004032">
    <property type="protein sequence ID" value="GMH67086.1"/>
    <property type="molecule type" value="Genomic_DNA"/>
</dbReference>
<dbReference type="CDD" id="cd07033">
    <property type="entry name" value="TPP_PYR_DXS_TK_like"/>
    <property type="match status" value="1"/>
</dbReference>
<dbReference type="GO" id="GO:0016114">
    <property type="term" value="P:terpenoid biosynthetic process"/>
    <property type="evidence" value="ECO:0007669"/>
    <property type="project" value="InterPro"/>
</dbReference>
<dbReference type="OrthoDB" id="10266385at2759"/>
<protein>
    <recommendedName>
        <fullName evidence="6">1-deoxy-D-xylulose-5-phosphate synthase</fullName>
        <ecNumber evidence="6">2.2.1.7</ecNumber>
    </recommendedName>
</protein>
<evidence type="ECO:0000256" key="6">
    <source>
        <dbReference type="ARBA" id="ARBA00013150"/>
    </source>
</evidence>
<dbReference type="PANTHER" id="PTHR43322:SF5">
    <property type="entry name" value="1-DEOXY-D-XYLULOSE-5-PHOSPHATE SYNTHASE, CHLOROPLASTIC"/>
    <property type="match status" value="1"/>
</dbReference>
<keyword evidence="16" id="KW-1185">Reference proteome</keyword>
<keyword evidence="9" id="KW-0460">Magnesium</keyword>
<dbReference type="Proteomes" id="UP001165082">
    <property type="component" value="Unassembled WGS sequence"/>
</dbReference>
<dbReference type="InterPro" id="IPR009014">
    <property type="entry name" value="Transketo_C/PFOR_II"/>
</dbReference>
<dbReference type="SMART" id="SM00861">
    <property type="entry name" value="Transket_pyr"/>
    <property type="match status" value="1"/>
</dbReference>
<dbReference type="EC" id="2.2.1.7" evidence="6"/>
<dbReference type="GO" id="GO:0046872">
    <property type="term" value="F:metal ion binding"/>
    <property type="evidence" value="ECO:0007669"/>
    <property type="project" value="UniProtKB-KW"/>
</dbReference>
<evidence type="ECO:0000256" key="12">
    <source>
        <dbReference type="ARBA" id="ARBA00023229"/>
    </source>
</evidence>
<evidence type="ECO:0000313" key="16">
    <source>
        <dbReference type="Proteomes" id="UP001165082"/>
    </source>
</evidence>
<comment type="subunit">
    <text evidence="5">Homodimer.</text>
</comment>
<proteinExistence type="inferred from homology"/>
<evidence type="ECO:0000256" key="8">
    <source>
        <dbReference type="ARBA" id="ARBA00022723"/>
    </source>
</evidence>
<organism evidence="15 16">
    <name type="scientific">Triparma retinervis</name>
    <dbReference type="NCBI Taxonomy" id="2557542"/>
    <lineage>
        <taxon>Eukaryota</taxon>
        <taxon>Sar</taxon>
        <taxon>Stramenopiles</taxon>
        <taxon>Ochrophyta</taxon>
        <taxon>Bolidophyceae</taxon>
        <taxon>Parmales</taxon>
        <taxon>Triparmaceae</taxon>
        <taxon>Triparma</taxon>
    </lineage>
</organism>
<evidence type="ECO:0000256" key="7">
    <source>
        <dbReference type="ARBA" id="ARBA00022679"/>
    </source>
</evidence>
<dbReference type="SUPFAM" id="SSF52518">
    <property type="entry name" value="Thiamin diphosphate-binding fold (THDP-binding)"/>
    <property type="match status" value="1"/>
</dbReference>
<keyword evidence="8" id="KW-0479">Metal-binding</keyword>
<evidence type="ECO:0000256" key="13">
    <source>
        <dbReference type="SAM" id="MobiDB-lite"/>
    </source>
</evidence>
<dbReference type="Gene3D" id="3.40.50.920">
    <property type="match status" value="1"/>
</dbReference>
<dbReference type="SUPFAM" id="SSF52922">
    <property type="entry name" value="TK C-terminal domain-like"/>
    <property type="match status" value="1"/>
</dbReference>
<dbReference type="InterPro" id="IPR020826">
    <property type="entry name" value="Transketolase_BS"/>
</dbReference>
<evidence type="ECO:0000259" key="14">
    <source>
        <dbReference type="SMART" id="SM00861"/>
    </source>
</evidence>
<evidence type="ECO:0000256" key="9">
    <source>
        <dbReference type="ARBA" id="ARBA00022842"/>
    </source>
</evidence>
<evidence type="ECO:0000256" key="10">
    <source>
        <dbReference type="ARBA" id="ARBA00022977"/>
    </source>
</evidence>
<evidence type="ECO:0000256" key="2">
    <source>
        <dbReference type="ARBA" id="ARBA00001964"/>
    </source>
</evidence>
<keyword evidence="7" id="KW-0808">Transferase</keyword>
<dbReference type="InterPro" id="IPR005477">
    <property type="entry name" value="Dxylulose-5-P_synthase"/>
</dbReference>
<keyword evidence="11" id="KW-0786">Thiamine pyrophosphate</keyword>
<comment type="cofactor">
    <cofactor evidence="2">
        <name>thiamine diphosphate</name>
        <dbReference type="ChEBI" id="CHEBI:58937"/>
    </cofactor>
</comment>
<comment type="pathway">
    <text evidence="3">Metabolic intermediate biosynthesis; 1-deoxy-D-xylulose 5-phosphate biosynthesis; 1-deoxy-D-xylulose 5-phosphate from D-glyceraldehyde 3-phosphate and pyruvate: step 1/1.</text>
</comment>
<sequence>CIYSTFLQRGFDQVVHDVAIQNLPVRLILDRAGLVGNDGPTHHGAYDLSYLGCIPNLTICGPSDEIELKNMIKTAAEHDEGPIAVRYPRGAGYGLDKLKSLFGYSLPSGLPPSGTAVPIGKGRIVRRPPPHRKHPRSSKVAILSFGTRLHESLVAAGEIESLAPDLSVTVADARFMKPLDVELVRELAAEHEVVVTVEENAIGGFGDAVLHFLSLEGLLDKGELRFRPMVLPDAYFEAGPQYEQYEMAGLNAKHIRGTVLRLCEKIDVPVMA</sequence>
<dbReference type="PANTHER" id="PTHR43322">
    <property type="entry name" value="1-D-DEOXYXYLULOSE 5-PHOSPHATE SYNTHASE-RELATED"/>
    <property type="match status" value="1"/>
</dbReference>
<gene>
    <name evidence="15" type="ORF">TrRE_jg8299</name>
</gene>
<dbReference type="InterPro" id="IPR029061">
    <property type="entry name" value="THDP-binding"/>
</dbReference>
<feature type="non-terminal residue" evidence="15">
    <location>
        <position position="1"/>
    </location>
</feature>
<dbReference type="Pfam" id="PF02780">
    <property type="entry name" value="Transketolase_C"/>
    <property type="match status" value="1"/>
</dbReference>
<dbReference type="PROSITE" id="PS00802">
    <property type="entry name" value="TRANSKETOLASE_2"/>
    <property type="match status" value="1"/>
</dbReference>
<feature type="compositionally biased region" description="Basic residues" evidence="13">
    <location>
        <begin position="123"/>
        <end position="137"/>
    </location>
</feature>
<dbReference type="GO" id="GO:0008661">
    <property type="term" value="F:1-deoxy-D-xylulose-5-phosphate synthase activity"/>
    <property type="evidence" value="ECO:0007669"/>
    <property type="project" value="UniProtKB-EC"/>
</dbReference>
<comment type="caution">
    <text evidence="15">The sequence shown here is derived from an EMBL/GenBank/DDBJ whole genome shotgun (WGS) entry which is preliminary data.</text>
</comment>